<dbReference type="EMBL" id="JACGCM010000347">
    <property type="protein sequence ID" value="KAF6173395.1"/>
    <property type="molecule type" value="Genomic_DNA"/>
</dbReference>
<keyword evidence="4" id="KW-1185">Reference proteome</keyword>
<name>A0A7J7P1T2_9MAGN</name>
<reference evidence="3 4" key="1">
    <citation type="journal article" date="2020" name="IScience">
        <title>Genome Sequencing of the Endangered Kingdonia uniflora (Circaeasteraceae, Ranunculales) Reveals Potential Mechanisms of Evolutionary Specialization.</title>
        <authorList>
            <person name="Sun Y."/>
            <person name="Deng T."/>
            <person name="Zhang A."/>
            <person name="Moore M.J."/>
            <person name="Landis J.B."/>
            <person name="Lin N."/>
            <person name="Zhang H."/>
            <person name="Zhang X."/>
            <person name="Huang J."/>
            <person name="Zhang X."/>
            <person name="Sun H."/>
            <person name="Wang H."/>
        </authorList>
    </citation>
    <scope>NUCLEOTIDE SEQUENCE [LARGE SCALE GENOMIC DNA]</scope>
    <source>
        <strain evidence="3">TB1705</strain>
        <tissue evidence="3">Leaf</tissue>
    </source>
</reference>
<dbReference type="SUPFAM" id="SSF51197">
    <property type="entry name" value="Clavaminate synthase-like"/>
    <property type="match status" value="1"/>
</dbReference>
<dbReference type="InterPro" id="IPR041667">
    <property type="entry name" value="Cupin_8"/>
</dbReference>
<evidence type="ECO:0000259" key="2">
    <source>
        <dbReference type="Pfam" id="PF13621"/>
    </source>
</evidence>
<comment type="similarity">
    <text evidence="1">Belongs to the JARID1 histone demethylase family.</text>
</comment>
<sequence length="330" mass="37575">MHLSCFMASFCKPNAIPNAYTRRGFEPQVCKVFLIIKSFGLFCLYFNIWTSVDLEKPDFSIHSRAESSMEYSQKVILHAGDALFIPEGWFKAMFTFSLIFKSPSPTPRTCIGQDQLLHGTSVGSENSRKLIFHDNHDGQTDHYEREFCNKNGLEDSKGIGQKNRKVLHQLEPNALQALHQLVCLVNDGINVVRQTQPEQTSSADSSLVDINGKPMKAAIEHLFCVKDDPVADILWFLEPLELQNVLLAMVHQFPRTLEALILHMLSPVGAEVLARKFDQMDGMFIKEDRDQFYQEFYGVFDDHYAAMDAILSRKESFALQVSLYSILELL</sequence>
<dbReference type="AlphaFoldDB" id="A0A7J7P1T2"/>
<dbReference type="Proteomes" id="UP000541444">
    <property type="component" value="Unassembled WGS sequence"/>
</dbReference>
<dbReference type="InterPro" id="IPR014710">
    <property type="entry name" value="RmlC-like_jellyroll"/>
</dbReference>
<evidence type="ECO:0000256" key="1">
    <source>
        <dbReference type="ARBA" id="ARBA00006801"/>
    </source>
</evidence>
<organism evidence="3 4">
    <name type="scientific">Kingdonia uniflora</name>
    <dbReference type="NCBI Taxonomy" id="39325"/>
    <lineage>
        <taxon>Eukaryota</taxon>
        <taxon>Viridiplantae</taxon>
        <taxon>Streptophyta</taxon>
        <taxon>Embryophyta</taxon>
        <taxon>Tracheophyta</taxon>
        <taxon>Spermatophyta</taxon>
        <taxon>Magnoliopsida</taxon>
        <taxon>Ranunculales</taxon>
        <taxon>Circaeasteraceae</taxon>
        <taxon>Kingdonia</taxon>
    </lineage>
</organism>
<evidence type="ECO:0000313" key="3">
    <source>
        <dbReference type="EMBL" id="KAF6173395.1"/>
    </source>
</evidence>
<comment type="caution">
    <text evidence="3">The sequence shown here is derived from an EMBL/GenBank/DDBJ whole genome shotgun (WGS) entry which is preliminary data.</text>
</comment>
<dbReference type="Gene3D" id="2.60.120.10">
    <property type="entry name" value="Jelly Rolls"/>
    <property type="match status" value="1"/>
</dbReference>
<accession>A0A7J7P1T2</accession>
<evidence type="ECO:0000313" key="4">
    <source>
        <dbReference type="Proteomes" id="UP000541444"/>
    </source>
</evidence>
<dbReference type="OrthoDB" id="415358at2759"/>
<feature type="domain" description="Cupin-like" evidence="2">
    <location>
        <begin position="31"/>
        <end position="90"/>
    </location>
</feature>
<proteinExistence type="inferred from homology"/>
<protein>
    <recommendedName>
        <fullName evidence="2">Cupin-like domain-containing protein</fullName>
    </recommendedName>
</protein>
<gene>
    <name evidence="3" type="ORF">GIB67_027090</name>
</gene>
<dbReference type="Pfam" id="PF13621">
    <property type="entry name" value="Cupin_8"/>
    <property type="match status" value="1"/>
</dbReference>